<dbReference type="PANTHER" id="PTHR43130">
    <property type="entry name" value="ARAC-FAMILY TRANSCRIPTIONAL REGULATOR"/>
    <property type="match status" value="1"/>
</dbReference>
<reference evidence="2" key="1">
    <citation type="journal article" date="2021" name="Nat. Commun.">
        <title>Genetic determinants of endophytism in the Arabidopsis root mycobiome.</title>
        <authorList>
            <person name="Mesny F."/>
            <person name="Miyauchi S."/>
            <person name="Thiergart T."/>
            <person name="Pickel B."/>
            <person name="Atanasova L."/>
            <person name="Karlsson M."/>
            <person name="Huettel B."/>
            <person name="Barry K.W."/>
            <person name="Haridas S."/>
            <person name="Chen C."/>
            <person name="Bauer D."/>
            <person name="Andreopoulos W."/>
            <person name="Pangilinan J."/>
            <person name="LaButti K."/>
            <person name="Riley R."/>
            <person name="Lipzen A."/>
            <person name="Clum A."/>
            <person name="Drula E."/>
            <person name="Henrissat B."/>
            <person name="Kohler A."/>
            <person name="Grigoriev I.V."/>
            <person name="Martin F.M."/>
            <person name="Hacquard S."/>
        </authorList>
    </citation>
    <scope>NUCLEOTIDE SEQUENCE</scope>
    <source>
        <strain evidence="2">MPI-CAGE-CH-0243</strain>
    </source>
</reference>
<dbReference type="Pfam" id="PF01965">
    <property type="entry name" value="DJ-1_PfpI"/>
    <property type="match status" value="1"/>
</dbReference>
<evidence type="ECO:0000259" key="1">
    <source>
        <dbReference type="Pfam" id="PF01965"/>
    </source>
</evidence>
<keyword evidence="3" id="KW-1185">Reference proteome</keyword>
<dbReference type="InterPro" id="IPR029062">
    <property type="entry name" value="Class_I_gatase-like"/>
</dbReference>
<evidence type="ECO:0000313" key="3">
    <source>
        <dbReference type="Proteomes" id="UP000700596"/>
    </source>
</evidence>
<dbReference type="Gene3D" id="3.40.50.880">
    <property type="match status" value="1"/>
</dbReference>
<evidence type="ECO:0000313" key="2">
    <source>
        <dbReference type="EMBL" id="KAH7130272.1"/>
    </source>
</evidence>
<dbReference type="InterPro" id="IPR002818">
    <property type="entry name" value="DJ-1/PfpI"/>
</dbReference>
<gene>
    <name evidence="2" type="ORF">B0J11DRAFT_577820</name>
</gene>
<dbReference type="SUPFAM" id="SSF52317">
    <property type="entry name" value="Class I glutamine amidotransferase-like"/>
    <property type="match status" value="1"/>
</dbReference>
<name>A0A9P9E453_9PLEO</name>
<keyword evidence="2" id="KW-0315">Glutamine amidotransferase</keyword>
<dbReference type="OrthoDB" id="543156at2759"/>
<feature type="domain" description="DJ-1/PfpI" evidence="1">
    <location>
        <begin position="49"/>
        <end position="190"/>
    </location>
</feature>
<proteinExistence type="predicted"/>
<comment type="caution">
    <text evidence="2">The sequence shown here is derived from an EMBL/GenBank/DDBJ whole genome shotgun (WGS) entry which is preliminary data.</text>
</comment>
<protein>
    <submittedName>
        <fullName evidence="2">Class I glutamine amidotransferase-like protein</fullName>
    </submittedName>
</protein>
<dbReference type="AlphaFoldDB" id="A0A9P9E453"/>
<dbReference type="PANTHER" id="PTHR43130:SF7">
    <property type="entry name" value="DJ-1_PFPI DOMAIN-CONTAINING PROTEIN"/>
    <property type="match status" value="1"/>
</dbReference>
<organism evidence="2 3">
    <name type="scientific">Dendryphion nanum</name>
    <dbReference type="NCBI Taxonomy" id="256645"/>
    <lineage>
        <taxon>Eukaryota</taxon>
        <taxon>Fungi</taxon>
        <taxon>Dikarya</taxon>
        <taxon>Ascomycota</taxon>
        <taxon>Pezizomycotina</taxon>
        <taxon>Dothideomycetes</taxon>
        <taxon>Pleosporomycetidae</taxon>
        <taxon>Pleosporales</taxon>
        <taxon>Torulaceae</taxon>
        <taxon>Dendryphion</taxon>
    </lineage>
</organism>
<accession>A0A9P9E453</accession>
<dbReference type="Proteomes" id="UP000700596">
    <property type="component" value="Unassembled WGS sequence"/>
</dbReference>
<dbReference type="InterPro" id="IPR052158">
    <property type="entry name" value="INH-QAR"/>
</dbReference>
<sequence>MSPIHIGVLIVPPIQLLDIGPIDLFAMATQSYFRACNLPQPLVDLAFPDSDLTITYISHTGANSTSPTTARLGLHIDAGIDDPKVAVGKLDILMIPGPPPGQKPEESVLEFVRAHVKSGVDLLTICSGVFVAGYAGILDGKHATGTRGVQDLLNKSFPAVKWEDKRYVQDGKIWSSGGITNGMDMVGVYMKKRWPGPLPDTILAMADVDIRPPEYTQGQVAFNSWFVFQIVKAWFQGLTKRKTN</sequence>
<dbReference type="EMBL" id="JAGMWT010000004">
    <property type="protein sequence ID" value="KAH7130272.1"/>
    <property type="molecule type" value="Genomic_DNA"/>
</dbReference>